<name>G9XSA0_DESHA</name>
<organism evidence="1 2">
    <name type="scientific">Desulfitobacterium hafniense DP7</name>
    <dbReference type="NCBI Taxonomy" id="537010"/>
    <lineage>
        <taxon>Bacteria</taxon>
        <taxon>Bacillati</taxon>
        <taxon>Bacillota</taxon>
        <taxon>Clostridia</taxon>
        <taxon>Eubacteriales</taxon>
        <taxon>Desulfitobacteriaceae</taxon>
        <taxon>Desulfitobacterium</taxon>
    </lineage>
</organism>
<protein>
    <submittedName>
        <fullName evidence="1">Uncharacterized protein</fullName>
    </submittedName>
</protein>
<dbReference type="PATRIC" id="fig|537010.4.peg.3603"/>
<evidence type="ECO:0000313" key="1">
    <source>
        <dbReference type="EMBL" id="EHL05499.1"/>
    </source>
</evidence>
<sequence length="41" mass="4840">MKKGTAYAYSMYNSGLVWNINKRRQLCRRFPFAMTGKNHAK</sequence>
<comment type="caution">
    <text evidence="1">The sequence shown here is derived from an EMBL/GenBank/DDBJ whole genome shotgun (WGS) entry which is preliminary data.</text>
</comment>
<dbReference type="Proteomes" id="UP000004416">
    <property type="component" value="Unassembled WGS sequence"/>
</dbReference>
<evidence type="ECO:0000313" key="2">
    <source>
        <dbReference type="Proteomes" id="UP000004416"/>
    </source>
</evidence>
<dbReference type="EMBL" id="AFZX01000097">
    <property type="protein sequence ID" value="EHL05499.1"/>
    <property type="molecule type" value="Genomic_DNA"/>
</dbReference>
<dbReference type="AlphaFoldDB" id="G9XSA0"/>
<gene>
    <name evidence="1" type="ORF">HMPREF0322_03849</name>
</gene>
<accession>G9XSA0</accession>
<proteinExistence type="predicted"/>
<dbReference type="HOGENOM" id="CLU_3269017_0_0_9"/>
<reference evidence="1 2" key="1">
    <citation type="submission" date="2011-08" db="EMBL/GenBank/DDBJ databases">
        <authorList>
            <person name="Weinstock G."/>
            <person name="Sodergren E."/>
            <person name="Clifton S."/>
            <person name="Fulton L."/>
            <person name="Fulton B."/>
            <person name="Courtney L."/>
            <person name="Fronick C."/>
            <person name="Harrison M."/>
            <person name="Strong C."/>
            <person name="Farmer C."/>
            <person name="Delahaunty K."/>
            <person name="Markovic C."/>
            <person name="Hall O."/>
            <person name="Minx P."/>
            <person name="Tomlinson C."/>
            <person name="Mitreva M."/>
            <person name="Hou S."/>
            <person name="Chen J."/>
            <person name="Wollam A."/>
            <person name="Pepin K.H."/>
            <person name="Johnson M."/>
            <person name="Bhonagiri V."/>
            <person name="Zhang X."/>
            <person name="Suruliraj S."/>
            <person name="Warren W."/>
            <person name="Chinwalla A."/>
            <person name="Mardis E.R."/>
            <person name="Wilson R.K."/>
        </authorList>
    </citation>
    <scope>NUCLEOTIDE SEQUENCE [LARGE SCALE GENOMIC DNA]</scope>
    <source>
        <strain evidence="1 2">DP7</strain>
    </source>
</reference>